<keyword evidence="8" id="KW-1185">Reference proteome</keyword>
<dbReference type="Proteomes" id="UP000317624">
    <property type="component" value="Unassembled WGS sequence"/>
</dbReference>
<dbReference type="InterPro" id="IPR006214">
    <property type="entry name" value="Bax_inhibitor_1-related"/>
</dbReference>
<feature type="transmembrane region" description="Helical" evidence="6">
    <location>
        <begin position="95"/>
        <end position="114"/>
    </location>
</feature>
<evidence type="ECO:0000256" key="6">
    <source>
        <dbReference type="RuleBase" id="RU004379"/>
    </source>
</evidence>
<comment type="subcellular location">
    <subcellularLocation>
        <location evidence="1">Membrane</location>
        <topology evidence="1">Multi-pass membrane protein</topology>
    </subcellularLocation>
</comment>
<name>A0A558C4C0_9BACT</name>
<evidence type="ECO:0000256" key="5">
    <source>
        <dbReference type="ARBA" id="ARBA00023136"/>
    </source>
</evidence>
<evidence type="ECO:0000256" key="1">
    <source>
        <dbReference type="ARBA" id="ARBA00004141"/>
    </source>
</evidence>
<feature type="transmembrane region" description="Helical" evidence="6">
    <location>
        <begin position="65"/>
        <end position="83"/>
    </location>
</feature>
<dbReference type="PANTHER" id="PTHR23291:SF50">
    <property type="entry name" value="PROTEIN LIFEGUARD 4"/>
    <property type="match status" value="1"/>
</dbReference>
<dbReference type="GO" id="GO:0005886">
    <property type="term" value="C:plasma membrane"/>
    <property type="evidence" value="ECO:0007669"/>
    <property type="project" value="TreeGrafter"/>
</dbReference>
<feature type="transmembrane region" description="Helical" evidence="6">
    <location>
        <begin position="32"/>
        <end position="53"/>
    </location>
</feature>
<keyword evidence="4 6" id="KW-1133">Transmembrane helix</keyword>
<gene>
    <name evidence="7" type="ORF">FNT36_06005</name>
</gene>
<dbReference type="EMBL" id="VMRJ01000001">
    <property type="protein sequence ID" value="TVT43635.1"/>
    <property type="molecule type" value="Genomic_DNA"/>
</dbReference>
<protein>
    <submittedName>
        <fullName evidence="7">Bax inhibitor-1/YccA family protein</fullName>
    </submittedName>
</protein>
<evidence type="ECO:0000256" key="3">
    <source>
        <dbReference type="ARBA" id="ARBA00022692"/>
    </source>
</evidence>
<proteinExistence type="inferred from homology"/>
<evidence type="ECO:0000256" key="2">
    <source>
        <dbReference type="ARBA" id="ARBA00010350"/>
    </source>
</evidence>
<feature type="transmembrane region" description="Helical" evidence="6">
    <location>
        <begin position="151"/>
        <end position="170"/>
    </location>
</feature>
<accession>A0A558C4C0</accession>
<feature type="transmembrane region" description="Helical" evidence="6">
    <location>
        <begin position="176"/>
        <end position="194"/>
    </location>
</feature>
<keyword evidence="5 6" id="KW-0472">Membrane</keyword>
<evidence type="ECO:0000313" key="7">
    <source>
        <dbReference type="EMBL" id="TVT43635.1"/>
    </source>
</evidence>
<comment type="caution">
    <text evidence="7">The sequence shown here is derived from an EMBL/GenBank/DDBJ whole genome shotgun (WGS) entry which is preliminary data.</text>
</comment>
<evidence type="ECO:0000256" key="4">
    <source>
        <dbReference type="ARBA" id="ARBA00022989"/>
    </source>
</evidence>
<dbReference type="Pfam" id="PF01027">
    <property type="entry name" value="Bax1-I"/>
    <property type="match status" value="1"/>
</dbReference>
<organism evidence="7 8">
    <name type="scientific">Hymenobacter setariae</name>
    <dbReference type="NCBI Taxonomy" id="2594794"/>
    <lineage>
        <taxon>Bacteria</taxon>
        <taxon>Pseudomonadati</taxon>
        <taxon>Bacteroidota</taxon>
        <taxon>Cytophagia</taxon>
        <taxon>Cytophagales</taxon>
        <taxon>Hymenobacteraceae</taxon>
        <taxon>Hymenobacter</taxon>
    </lineage>
</organism>
<evidence type="ECO:0000313" key="8">
    <source>
        <dbReference type="Proteomes" id="UP000317624"/>
    </source>
</evidence>
<keyword evidence="3 6" id="KW-0812">Transmembrane</keyword>
<feature type="transmembrane region" description="Helical" evidence="6">
    <location>
        <begin position="120"/>
        <end position="139"/>
    </location>
</feature>
<dbReference type="CDD" id="cd10432">
    <property type="entry name" value="BI-1-like_bacterial"/>
    <property type="match status" value="1"/>
</dbReference>
<dbReference type="AlphaFoldDB" id="A0A558C4C0"/>
<reference evidence="7 8" key="1">
    <citation type="submission" date="2019-07" db="EMBL/GenBank/DDBJ databases">
        <title>Hymenobacter sp. straun FUR1 Genome sequencing and assembly.</title>
        <authorList>
            <person name="Chhetri G."/>
        </authorList>
    </citation>
    <scope>NUCLEOTIDE SEQUENCE [LARGE SCALE GENOMIC DNA]</scope>
    <source>
        <strain evidence="7 8">Fur1</strain>
    </source>
</reference>
<comment type="similarity">
    <text evidence="2 6">Belongs to the BI1 family.</text>
</comment>
<dbReference type="OrthoDB" id="9793828at2"/>
<dbReference type="RefSeq" id="WP_144845326.1">
    <property type="nucleotide sequence ID" value="NZ_VMRJ01000001.1"/>
</dbReference>
<sequence length="242" mass="26309">MSDNQNPSGRVRAHQLTEEDAARIQANFFAQVYGWMAAGLALTGGMALFAASSPALQHFIFGNRFVFFGLIIAELVVVGFLSARIFQWSLSQAKAAFVGYALLNGLTLSAIFLAYTASSIASTFFTTALMFGVMSIFGYFTKSDLSGWGKLLSMALIGMVIALVVNMFWGNSTLNLIVSGIGVILFTALAAYDTQKLKQMAFIGVTEGEETSNKASILGALTLYLDFVNLFLFLLRFFGQRR</sequence>
<dbReference type="PANTHER" id="PTHR23291">
    <property type="entry name" value="BAX INHIBITOR-RELATED"/>
    <property type="match status" value="1"/>
</dbReference>
<feature type="transmembrane region" description="Helical" evidence="6">
    <location>
        <begin position="215"/>
        <end position="238"/>
    </location>
</feature>